<keyword evidence="2" id="KW-1003">Cell membrane</keyword>
<dbReference type="PANTHER" id="PTHR37820">
    <property type="entry name" value="CELL DIVISION PROTEIN DIVIB"/>
    <property type="match status" value="1"/>
</dbReference>
<comment type="subcellular location">
    <subcellularLocation>
        <location evidence="1">Membrane</location>
    </subcellularLocation>
</comment>
<keyword evidence="6 8" id="KW-0472">Membrane</keyword>
<accession>A0ABS4KFV2</accession>
<evidence type="ECO:0000256" key="1">
    <source>
        <dbReference type="ARBA" id="ARBA00004370"/>
    </source>
</evidence>
<gene>
    <name evidence="10" type="ORF">J2Z35_000457</name>
</gene>
<evidence type="ECO:0000313" key="10">
    <source>
        <dbReference type="EMBL" id="MBP2026668.1"/>
    </source>
</evidence>
<evidence type="ECO:0000256" key="4">
    <source>
        <dbReference type="ARBA" id="ARBA00022692"/>
    </source>
</evidence>
<keyword evidence="11" id="KW-1185">Reference proteome</keyword>
<sequence>MYRNKIKTIVIIAISLMILSIGFYFLSPRFHLKDIILLGETQITRDSLFEISGLHKNKNIYLMDTDLARTRILENPYIKDITIKRRFPATLILSINERKETGVVPFSGGFAIIDEEGYVLRMEQNLSNIQIPIISGIKTLEVKIGERVPVEDEEQFTTVLSFISVSQNARLLESIYEINLSDLENITMTTNNGITVLLGDGNDINYKMLQLNQILLDLFTKGIRHGIIDMRFNSYPVYREG</sequence>
<evidence type="ECO:0000256" key="6">
    <source>
        <dbReference type="ARBA" id="ARBA00023136"/>
    </source>
</evidence>
<dbReference type="InterPro" id="IPR013685">
    <property type="entry name" value="POTRA_FtsQ_type"/>
</dbReference>
<dbReference type="Pfam" id="PF08478">
    <property type="entry name" value="POTRA_1"/>
    <property type="match status" value="1"/>
</dbReference>
<dbReference type="PROSITE" id="PS51779">
    <property type="entry name" value="POTRA"/>
    <property type="match status" value="1"/>
</dbReference>
<evidence type="ECO:0000256" key="7">
    <source>
        <dbReference type="ARBA" id="ARBA00023306"/>
    </source>
</evidence>
<feature type="transmembrane region" description="Helical" evidence="8">
    <location>
        <begin position="6"/>
        <end position="26"/>
    </location>
</feature>
<feature type="domain" description="POTRA" evidence="9">
    <location>
        <begin position="30"/>
        <end position="98"/>
    </location>
</feature>
<dbReference type="RefSeq" id="WP_209658941.1">
    <property type="nucleotide sequence ID" value="NZ_JAGGLI010000003.1"/>
</dbReference>
<evidence type="ECO:0000259" key="9">
    <source>
        <dbReference type="PROSITE" id="PS51779"/>
    </source>
</evidence>
<reference evidence="10 11" key="1">
    <citation type="submission" date="2021-03" db="EMBL/GenBank/DDBJ databases">
        <title>Genomic Encyclopedia of Type Strains, Phase IV (KMG-IV): sequencing the most valuable type-strain genomes for metagenomic binning, comparative biology and taxonomic classification.</title>
        <authorList>
            <person name="Goeker M."/>
        </authorList>
    </citation>
    <scope>NUCLEOTIDE SEQUENCE [LARGE SCALE GENOMIC DNA]</scope>
    <source>
        <strain evidence="10 11">DSM 27512</strain>
    </source>
</reference>
<keyword evidence="4 8" id="KW-0812">Transmembrane</keyword>
<evidence type="ECO:0000313" key="11">
    <source>
        <dbReference type="Proteomes" id="UP001314903"/>
    </source>
</evidence>
<dbReference type="InterPro" id="IPR034746">
    <property type="entry name" value="POTRA"/>
</dbReference>
<keyword evidence="7" id="KW-0131">Cell cycle</keyword>
<keyword evidence="5 8" id="KW-1133">Transmembrane helix</keyword>
<dbReference type="Pfam" id="PF03799">
    <property type="entry name" value="FtsQ_DivIB_C"/>
    <property type="match status" value="1"/>
</dbReference>
<evidence type="ECO:0000256" key="8">
    <source>
        <dbReference type="SAM" id="Phobius"/>
    </source>
</evidence>
<organism evidence="10 11">
    <name type="scientific">Acetoanaerobium pronyense</name>
    <dbReference type="NCBI Taxonomy" id="1482736"/>
    <lineage>
        <taxon>Bacteria</taxon>
        <taxon>Bacillati</taxon>
        <taxon>Bacillota</taxon>
        <taxon>Clostridia</taxon>
        <taxon>Peptostreptococcales</taxon>
        <taxon>Filifactoraceae</taxon>
        <taxon>Acetoanaerobium</taxon>
    </lineage>
</organism>
<dbReference type="InterPro" id="IPR050487">
    <property type="entry name" value="FtsQ_DivIB"/>
</dbReference>
<dbReference type="Proteomes" id="UP001314903">
    <property type="component" value="Unassembled WGS sequence"/>
</dbReference>
<dbReference type="InterPro" id="IPR005548">
    <property type="entry name" value="Cell_div_FtsQ/DivIB_C"/>
</dbReference>
<evidence type="ECO:0000256" key="3">
    <source>
        <dbReference type="ARBA" id="ARBA00022618"/>
    </source>
</evidence>
<evidence type="ECO:0000256" key="2">
    <source>
        <dbReference type="ARBA" id="ARBA00022475"/>
    </source>
</evidence>
<proteinExistence type="predicted"/>
<dbReference type="Gene3D" id="3.10.20.310">
    <property type="entry name" value="membrane protein fhac"/>
    <property type="match status" value="1"/>
</dbReference>
<dbReference type="GO" id="GO:0051301">
    <property type="term" value="P:cell division"/>
    <property type="evidence" value="ECO:0007669"/>
    <property type="project" value="UniProtKB-KW"/>
</dbReference>
<keyword evidence="3 10" id="KW-0132">Cell division</keyword>
<protein>
    <submittedName>
        <fullName evidence="10">Cell division protein FtsQ</fullName>
    </submittedName>
</protein>
<name>A0ABS4KFV2_9FIRM</name>
<comment type="caution">
    <text evidence="10">The sequence shown here is derived from an EMBL/GenBank/DDBJ whole genome shotgun (WGS) entry which is preliminary data.</text>
</comment>
<dbReference type="EMBL" id="JAGGLI010000003">
    <property type="protein sequence ID" value="MBP2026668.1"/>
    <property type="molecule type" value="Genomic_DNA"/>
</dbReference>
<dbReference type="PANTHER" id="PTHR37820:SF1">
    <property type="entry name" value="CELL DIVISION PROTEIN FTSQ"/>
    <property type="match status" value="1"/>
</dbReference>
<evidence type="ECO:0000256" key="5">
    <source>
        <dbReference type="ARBA" id="ARBA00022989"/>
    </source>
</evidence>